<sequence length="95" mass="9492">MNEDDVGGLGAAALFALGYLGMHFLFPGASPAAMVLSMLKSPGAAAAAVRMMMKAPGAGGLLICRAAFQANPQLYFSILRRAGPAAAAAAYAACS</sequence>
<feature type="transmembrane region" description="Helical" evidence="1">
    <location>
        <begin position="6"/>
        <end position="26"/>
    </location>
</feature>
<dbReference type="OrthoDB" id="689988at2759"/>
<organism evidence="2 3">
    <name type="scientific">Miscanthus lutarioriparius</name>
    <dbReference type="NCBI Taxonomy" id="422564"/>
    <lineage>
        <taxon>Eukaryota</taxon>
        <taxon>Viridiplantae</taxon>
        <taxon>Streptophyta</taxon>
        <taxon>Embryophyta</taxon>
        <taxon>Tracheophyta</taxon>
        <taxon>Spermatophyta</taxon>
        <taxon>Magnoliopsida</taxon>
        <taxon>Liliopsida</taxon>
        <taxon>Poales</taxon>
        <taxon>Poaceae</taxon>
        <taxon>PACMAD clade</taxon>
        <taxon>Panicoideae</taxon>
        <taxon>Andropogonodae</taxon>
        <taxon>Andropogoneae</taxon>
        <taxon>Saccharinae</taxon>
        <taxon>Miscanthus</taxon>
    </lineage>
</organism>
<comment type="caution">
    <text evidence="2">The sequence shown here is derived from an EMBL/GenBank/DDBJ whole genome shotgun (WGS) entry which is preliminary data.</text>
</comment>
<reference evidence="2" key="1">
    <citation type="submission" date="2020-10" db="EMBL/GenBank/DDBJ databases">
        <authorList>
            <person name="Han B."/>
            <person name="Lu T."/>
            <person name="Zhao Q."/>
            <person name="Huang X."/>
            <person name="Zhao Y."/>
        </authorList>
    </citation>
    <scope>NUCLEOTIDE SEQUENCE</scope>
</reference>
<dbReference type="EMBL" id="CAJGYO010000003">
    <property type="protein sequence ID" value="CAD6217256.1"/>
    <property type="molecule type" value="Genomic_DNA"/>
</dbReference>
<evidence type="ECO:0000313" key="3">
    <source>
        <dbReference type="Proteomes" id="UP000604825"/>
    </source>
</evidence>
<dbReference type="PANTHER" id="PTHR33333:SF49">
    <property type="match status" value="1"/>
</dbReference>
<protein>
    <submittedName>
        <fullName evidence="2">Uncharacterized protein</fullName>
    </submittedName>
</protein>
<gene>
    <name evidence="2" type="ORF">NCGR_LOCUS11306</name>
</gene>
<keyword evidence="1" id="KW-0472">Membrane</keyword>
<dbReference type="InterPro" id="IPR039926">
    <property type="entry name" value="Egg_app_1"/>
</dbReference>
<name>A0A811N6J1_9POAL</name>
<dbReference type="PANTHER" id="PTHR33333">
    <property type="entry name" value="ERYTHROCYTE MEMBRANE PROTEIN 1-LIKE"/>
    <property type="match status" value="1"/>
</dbReference>
<evidence type="ECO:0000313" key="2">
    <source>
        <dbReference type="EMBL" id="CAD6217256.1"/>
    </source>
</evidence>
<keyword evidence="1" id="KW-1133">Transmembrane helix</keyword>
<keyword evidence="3" id="KW-1185">Reference proteome</keyword>
<evidence type="ECO:0000256" key="1">
    <source>
        <dbReference type="SAM" id="Phobius"/>
    </source>
</evidence>
<keyword evidence="1" id="KW-0812">Transmembrane</keyword>
<accession>A0A811N6J1</accession>
<dbReference type="AlphaFoldDB" id="A0A811N6J1"/>
<proteinExistence type="predicted"/>
<dbReference type="Proteomes" id="UP000604825">
    <property type="component" value="Unassembled WGS sequence"/>
</dbReference>